<comment type="similarity">
    <text evidence="2">Belongs to the Nudix hydrolase family. NudF subfamily.</text>
</comment>
<accession>A0A2S7UE39</accession>
<dbReference type="OrthoDB" id="1523642at2"/>
<feature type="short sequence motif" description="Nudix box" evidence="14">
    <location>
        <begin position="83"/>
        <end position="105"/>
    </location>
</feature>
<comment type="catalytic activity">
    <reaction evidence="12">
        <text>ADP-D-ribose + H2O = D-ribose 5-phosphate + AMP + 2 H(+)</text>
        <dbReference type="Rhea" id="RHEA:10412"/>
        <dbReference type="ChEBI" id="CHEBI:15377"/>
        <dbReference type="ChEBI" id="CHEBI:15378"/>
        <dbReference type="ChEBI" id="CHEBI:57967"/>
        <dbReference type="ChEBI" id="CHEBI:78346"/>
        <dbReference type="ChEBI" id="CHEBI:456215"/>
        <dbReference type="EC" id="3.6.1.13"/>
    </reaction>
</comment>
<feature type="binding site" evidence="13">
    <location>
        <position position="102"/>
    </location>
    <ligand>
        <name>Mg(2+)</name>
        <dbReference type="ChEBI" id="CHEBI:18420"/>
        <label>1</label>
    </ligand>
</feature>
<dbReference type="PANTHER" id="PTHR11839">
    <property type="entry name" value="UDP/ADP-SUGAR PYROPHOSPHATASE"/>
    <property type="match status" value="1"/>
</dbReference>
<evidence type="ECO:0000256" key="13">
    <source>
        <dbReference type="PIRSR" id="PIRSR604385-2"/>
    </source>
</evidence>
<dbReference type="SUPFAM" id="SSF55811">
    <property type="entry name" value="Nudix"/>
    <property type="match status" value="1"/>
</dbReference>
<evidence type="ECO:0000256" key="5">
    <source>
        <dbReference type="ARBA" id="ARBA00022723"/>
    </source>
</evidence>
<comment type="caution">
    <text evidence="16">The sequence shown here is derived from an EMBL/GenBank/DDBJ whole genome shotgun (WGS) entry which is preliminary data.</text>
</comment>
<evidence type="ECO:0000256" key="7">
    <source>
        <dbReference type="ARBA" id="ARBA00022842"/>
    </source>
</evidence>
<evidence type="ECO:0000256" key="1">
    <source>
        <dbReference type="ARBA" id="ARBA00001946"/>
    </source>
</evidence>
<dbReference type="GO" id="GO:0047631">
    <property type="term" value="F:ADP-ribose diphosphatase activity"/>
    <property type="evidence" value="ECO:0007669"/>
    <property type="project" value="UniProtKB-EC"/>
</dbReference>
<evidence type="ECO:0000256" key="14">
    <source>
        <dbReference type="PIRSR" id="PIRSR604385-3"/>
    </source>
</evidence>
<dbReference type="RefSeq" id="WP_105071557.1">
    <property type="nucleotide sequence ID" value="NZ_MTPW01000001.1"/>
</dbReference>
<feature type="binding site" evidence="13">
    <location>
        <position position="98"/>
    </location>
    <ligand>
        <name>Mg(2+)</name>
        <dbReference type="ChEBI" id="CHEBI:18420"/>
        <label>1</label>
    </ligand>
</feature>
<evidence type="ECO:0000313" key="16">
    <source>
        <dbReference type="EMBL" id="PQJ32482.1"/>
    </source>
</evidence>
<comment type="cofactor">
    <cofactor evidence="1 13">
        <name>Mg(2+)</name>
        <dbReference type="ChEBI" id="CHEBI:18420"/>
    </cofactor>
</comment>
<evidence type="ECO:0000256" key="10">
    <source>
        <dbReference type="ARBA" id="ARBA00030308"/>
    </source>
</evidence>
<dbReference type="Gene3D" id="3.90.79.10">
    <property type="entry name" value="Nucleoside Triphosphate Pyrophosphohydrolase"/>
    <property type="match status" value="1"/>
</dbReference>
<evidence type="ECO:0000256" key="2">
    <source>
        <dbReference type="ARBA" id="ARBA00007482"/>
    </source>
</evidence>
<dbReference type="PANTHER" id="PTHR11839:SF5">
    <property type="entry name" value="ADP-RIBOSE PYROPHOSPHATASE"/>
    <property type="match status" value="1"/>
</dbReference>
<dbReference type="PROSITE" id="PS00893">
    <property type="entry name" value="NUDIX_BOX"/>
    <property type="match status" value="1"/>
</dbReference>
<keyword evidence="6" id="KW-0378">Hydrolase</keyword>
<reference evidence="16 17" key="1">
    <citation type="submission" date="2017-01" db="EMBL/GenBank/DDBJ databases">
        <title>Trade-off between light-utilization and light-protection in marine flavobacteria.</title>
        <authorList>
            <person name="Kumagai Y."/>
            <person name="Yoshizawa S."/>
            <person name="Kogure K."/>
            <person name="Iwasaki W."/>
        </authorList>
    </citation>
    <scope>NUCLEOTIDE SEQUENCE [LARGE SCALE GENOMIC DNA]</scope>
    <source>
        <strain evidence="16 17">KCTC 32109</strain>
    </source>
</reference>
<proteinExistence type="inferred from homology"/>
<dbReference type="InterPro" id="IPR020084">
    <property type="entry name" value="NUDIX_hydrolase_CS"/>
</dbReference>
<evidence type="ECO:0000256" key="9">
    <source>
        <dbReference type="ARBA" id="ARBA00030162"/>
    </source>
</evidence>
<keyword evidence="7 13" id="KW-0460">Magnesium</keyword>
<dbReference type="NCBIfam" id="TIGR00052">
    <property type="entry name" value="nudix-type nucleoside diphosphatase, YffH/AdpP family"/>
    <property type="match status" value="1"/>
</dbReference>
<dbReference type="EMBL" id="MTPW01000001">
    <property type="protein sequence ID" value="PQJ32482.1"/>
    <property type="molecule type" value="Genomic_DNA"/>
</dbReference>
<evidence type="ECO:0000256" key="3">
    <source>
        <dbReference type="ARBA" id="ARBA00012453"/>
    </source>
</evidence>
<evidence type="ECO:0000256" key="6">
    <source>
        <dbReference type="ARBA" id="ARBA00022801"/>
    </source>
</evidence>
<dbReference type="Proteomes" id="UP000239747">
    <property type="component" value="Unassembled WGS sequence"/>
</dbReference>
<evidence type="ECO:0000256" key="4">
    <source>
        <dbReference type="ARBA" id="ARBA00013297"/>
    </source>
</evidence>
<dbReference type="PROSITE" id="PS51462">
    <property type="entry name" value="NUDIX"/>
    <property type="match status" value="1"/>
</dbReference>
<protein>
    <recommendedName>
        <fullName evidence="4">ADP-ribose pyrophosphatase</fullName>
        <ecNumber evidence="3">3.6.1.13</ecNumber>
    </recommendedName>
    <alternativeName>
        <fullName evidence="9">ADP-ribose diphosphatase</fullName>
    </alternativeName>
    <alternativeName>
        <fullName evidence="11">ADP-ribose phosphohydrolase</fullName>
    </alternativeName>
    <alternativeName>
        <fullName evidence="10">Adenosine diphosphoribose pyrophosphatase</fullName>
    </alternativeName>
</protein>
<dbReference type="GO" id="GO:0005829">
    <property type="term" value="C:cytosol"/>
    <property type="evidence" value="ECO:0007669"/>
    <property type="project" value="TreeGrafter"/>
</dbReference>
<evidence type="ECO:0000259" key="15">
    <source>
        <dbReference type="PROSITE" id="PS51462"/>
    </source>
</evidence>
<dbReference type="EC" id="3.6.1.13" evidence="3"/>
<dbReference type="GO" id="GO:0019693">
    <property type="term" value="P:ribose phosphate metabolic process"/>
    <property type="evidence" value="ECO:0007669"/>
    <property type="project" value="TreeGrafter"/>
</dbReference>
<keyword evidence="17" id="KW-1185">Reference proteome</keyword>
<evidence type="ECO:0000256" key="8">
    <source>
        <dbReference type="ARBA" id="ARBA00025164"/>
    </source>
</evidence>
<dbReference type="InterPro" id="IPR004385">
    <property type="entry name" value="NDP_pyrophosphatase"/>
</dbReference>
<dbReference type="AlphaFoldDB" id="A0A2S7UE39"/>
<dbReference type="InterPro" id="IPR000086">
    <property type="entry name" value="NUDIX_hydrolase_dom"/>
</dbReference>
<feature type="domain" description="Nudix hydrolase" evidence="15">
    <location>
        <begin position="42"/>
        <end position="180"/>
    </location>
</feature>
<dbReference type="InterPro" id="IPR015797">
    <property type="entry name" value="NUDIX_hydrolase-like_dom_sf"/>
</dbReference>
<sequence length="192" mass="21991">MKYSINNEKTVYNGFFKVLEAQVTYDKINESGTIEATRICLERGDSVAVLIYEKDTDSFLFTIQFRYPSAKRNHPWMLELVAGSVEEGENPMDCAQREIEEEIGYETNELELITTYFPSPGGCSEQIHLYYTEVNSSQKRLQGGGAISEKEDIELVKIKKADLKKHLKEGTFNNSISLIGIQWYLLNRVDIK</sequence>
<dbReference type="Pfam" id="PF00293">
    <property type="entry name" value="NUDIX"/>
    <property type="match status" value="1"/>
</dbReference>
<dbReference type="GO" id="GO:0006753">
    <property type="term" value="P:nucleoside phosphate metabolic process"/>
    <property type="evidence" value="ECO:0007669"/>
    <property type="project" value="TreeGrafter"/>
</dbReference>
<feature type="binding site" evidence="13">
    <location>
        <position position="82"/>
    </location>
    <ligand>
        <name>Mg(2+)</name>
        <dbReference type="ChEBI" id="CHEBI:18420"/>
        <label>1</label>
    </ligand>
</feature>
<evidence type="ECO:0000313" key="17">
    <source>
        <dbReference type="Proteomes" id="UP000239747"/>
    </source>
</evidence>
<keyword evidence="5 13" id="KW-0479">Metal-binding</keyword>
<evidence type="ECO:0000256" key="11">
    <source>
        <dbReference type="ARBA" id="ARBA00033056"/>
    </source>
</evidence>
<feature type="binding site" evidence="13">
    <location>
        <position position="151"/>
    </location>
    <ligand>
        <name>Mg(2+)</name>
        <dbReference type="ChEBI" id="CHEBI:18420"/>
        <label>2</label>
    </ligand>
</feature>
<comment type="function">
    <text evidence="8">Acts on ADP-mannose and ADP-glucose as well as ADP-ribose. Prevents glycogen biosynthesis. The reaction catalyzed by this enzyme is a limiting step of the gluconeogenic process.</text>
</comment>
<organism evidence="16 17">
    <name type="scientific">Nonlabens arenilitoris</name>
    <dbReference type="NCBI Taxonomy" id="1217969"/>
    <lineage>
        <taxon>Bacteria</taxon>
        <taxon>Pseudomonadati</taxon>
        <taxon>Bacteroidota</taxon>
        <taxon>Flavobacteriia</taxon>
        <taxon>Flavobacteriales</taxon>
        <taxon>Flavobacteriaceae</taxon>
        <taxon>Nonlabens</taxon>
    </lineage>
</organism>
<dbReference type="GO" id="GO:0019144">
    <property type="term" value="F:ADP-sugar diphosphatase activity"/>
    <property type="evidence" value="ECO:0007669"/>
    <property type="project" value="TreeGrafter"/>
</dbReference>
<dbReference type="GO" id="GO:0046872">
    <property type="term" value="F:metal ion binding"/>
    <property type="evidence" value="ECO:0007669"/>
    <property type="project" value="UniProtKB-KW"/>
</dbReference>
<name>A0A2S7UE39_9FLAO</name>
<evidence type="ECO:0000256" key="12">
    <source>
        <dbReference type="ARBA" id="ARBA00049546"/>
    </source>
</evidence>
<gene>
    <name evidence="16" type="ORF">BST92_11325</name>
</gene>